<gene>
    <name evidence="2" type="ORF">SAY86_010542</name>
</gene>
<dbReference type="EMBL" id="JAXQNO010000012">
    <property type="protein sequence ID" value="KAK4786709.1"/>
    <property type="molecule type" value="Genomic_DNA"/>
</dbReference>
<proteinExistence type="predicted"/>
<comment type="caution">
    <text evidence="2">The sequence shown here is derived from an EMBL/GenBank/DDBJ whole genome shotgun (WGS) entry which is preliminary data.</text>
</comment>
<accession>A0AAN7R098</accession>
<protein>
    <submittedName>
        <fullName evidence="2">Uncharacterized protein</fullName>
    </submittedName>
</protein>
<evidence type="ECO:0000256" key="1">
    <source>
        <dbReference type="SAM" id="MobiDB-lite"/>
    </source>
</evidence>
<feature type="region of interest" description="Disordered" evidence="1">
    <location>
        <begin position="1"/>
        <end position="65"/>
    </location>
</feature>
<feature type="compositionally biased region" description="Pro residues" evidence="1">
    <location>
        <begin position="53"/>
        <end position="64"/>
    </location>
</feature>
<sequence length="99" mass="10630">MAASRKTRECAQSRTRDNGVPSSRRLRSSSTPEPSRISAAAAPVIVPSGATARPPPASWPPPTSRDPLQRCWVWWVVACPLTSTSPRLCGSETSGARLF</sequence>
<feature type="compositionally biased region" description="Basic and acidic residues" evidence="1">
    <location>
        <begin position="1"/>
        <end position="17"/>
    </location>
</feature>
<dbReference type="Proteomes" id="UP001346149">
    <property type="component" value="Unassembled WGS sequence"/>
</dbReference>
<name>A0AAN7R098_TRANT</name>
<evidence type="ECO:0000313" key="2">
    <source>
        <dbReference type="EMBL" id="KAK4786709.1"/>
    </source>
</evidence>
<evidence type="ECO:0000313" key="3">
    <source>
        <dbReference type="Proteomes" id="UP001346149"/>
    </source>
</evidence>
<keyword evidence="3" id="KW-1185">Reference proteome</keyword>
<dbReference type="AlphaFoldDB" id="A0AAN7R098"/>
<organism evidence="2 3">
    <name type="scientific">Trapa natans</name>
    <name type="common">Water chestnut</name>
    <dbReference type="NCBI Taxonomy" id="22666"/>
    <lineage>
        <taxon>Eukaryota</taxon>
        <taxon>Viridiplantae</taxon>
        <taxon>Streptophyta</taxon>
        <taxon>Embryophyta</taxon>
        <taxon>Tracheophyta</taxon>
        <taxon>Spermatophyta</taxon>
        <taxon>Magnoliopsida</taxon>
        <taxon>eudicotyledons</taxon>
        <taxon>Gunneridae</taxon>
        <taxon>Pentapetalae</taxon>
        <taxon>rosids</taxon>
        <taxon>malvids</taxon>
        <taxon>Myrtales</taxon>
        <taxon>Lythraceae</taxon>
        <taxon>Trapa</taxon>
    </lineage>
</organism>
<reference evidence="2 3" key="1">
    <citation type="journal article" date="2023" name="Hortic Res">
        <title>Pangenome of water caltrop reveals structural variations and asymmetric subgenome divergence after allopolyploidization.</title>
        <authorList>
            <person name="Zhang X."/>
            <person name="Chen Y."/>
            <person name="Wang L."/>
            <person name="Yuan Y."/>
            <person name="Fang M."/>
            <person name="Shi L."/>
            <person name="Lu R."/>
            <person name="Comes H.P."/>
            <person name="Ma Y."/>
            <person name="Chen Y."/>
            <person name="Huang G."/>
            <person name="Zhou Y."/>
            <person name="Zheng Z."/>
            <person name="Qiu Y."/>
        </authorList>
    </citation>
    <scope>NUCLEOTIDE SEQUENCE [LARGE SCALE GENOMIC DNA]</scope>
    <source>
        <strain evidence="2">F231</strain>
    </source>
</reference>